<dbReference type="Proteomes" id="UP001206595">
    <property type="component" value="Unassembled WGS sequence"/>
</dbReference>
<feature type="compositionally biased region" description="Polar residues" evidence="1">
    <location>
        <begin position="1"/>
        <end position="26"/>
    </location>
</feature>
<dbReference type="RefSeq" id="XP_051448090.1">
    <property type="nucleotide sequence ID" value="XM_051586169.1"/>
</dbReference>
<dbReference type="GO" id="GO:0005737">
    <property type="term" value="C:cytoplasm"/>
    <property type="evidence" value="ECO:0007669"/>
    <property type="project" value="TreeGrafter"/>
</dbReference>
<dbReference type="NCBIfam" id="NF041131">
    <property type="entry name" value="RicT_YaaT_fam"/>
    <property type="match status" value="1"/>
</dbReference>
<dbReference type="PROSITE" id="PS51411">
    <property type="entry name" value="PSP1_C"/>
    <property type="match status" value="1"/>
</dbReference>
<reference evidence="3" key="2">
    <citation type="journal article" date="2022" name="Proc. Natl. Acad. Sci. U.S.A.">
        <title>Diploid-dominant life cycles characterize the early evolution of Fungi.</title>
        <authorList>
            <person name="Amses K.R."/>
            <person name="Simmons D.R."/>
            <person name="Longcore J.E."/>
            <person name="Mondo S.J."/>
            <person name="Seto K."/>
            <person name="Jeronimo G.H."/>
            <person name="Bonds A.E."/>
            <person name="Quandt C.A."/>
            <person name="Davis W.J."/>
            <person name="Chang Y."/>
            <person name="Federici B.A."/>
            <person name="Kuo A."/>
            <person name="LaButti K."/>
            <person name="Pangilinan J."/>
            <person name="Andreopoulos W."/>
            <person name="Tritt A."/>
            <person name="Riley R."/>
            <person name="Hundley H."/>
            <person name="Johnson J."/>
            <person name="Lipzen A."/>
            <person name="Barry K."/>
            <person name="Lang B.F."/>
            <person name="Cuomo C.A."/>
            <person name="Buchler N.E."/>
            <person name="Grigoriev I.V."/>
            <person name="Spatafora J.W."/>
            <person name="Stajich J.E."/>
            <person name="James T.Y."/>
        </authorList>
    </citation>
    <scope>NUCLEOTIDE SEQUENCE</scope>
    <source>
        <strain evidence="3">AG</strain>
    </source>
</reference>
<evidence type="ECO:0000256" key="1">
    <source>
        <dbReference type="SAM" id="MobiDB-lite"/>
    </source>
</evidence>
<dbReference type="InterPro" id="IPR047767">
    <property type="entry name" value="PSP1-like"/>
</dbReference>
<name>A0AAD5EFV7_UMBRA</name>
<evidence type="ECO:0000313" key="3">
    <source>
        <dbReference type="EMBL" id="KAI8583086.1"/>
    </source>
</evidence>
<evidence type="ECO:0000313" key="4">
    <source>
        <dbReference type="Proteomes" id="UP001206595"/>
    </source>
</evidence>
<dbReference type="AlphaFoldDB" id="A0AAD5EFV7"/>
<organism evidence="3 4">
    <name type="scientific">Umbelopsis ramanniana AG</name>
    <dbReference type="NCBI Taxonomy" id="1314678"/>
    <lineage>
        <taxon>Eukaryota</taxon>
        <taxon>Fungi</taxon>
        <taxon>Fungi incertae sedis</taxon>
        <taxon>Mucoromycota</taxon>
        <taxon>Mucoromycotina</taxon>
        <taxon>Umbelopsidomycetes</taxon>
        <taxon>Umbelopsidales</taxon>
        <taxon>Umbelopsidaceae</taxon>
        <taxon>Umbelopsis</taxon>
    </lineage>
</organism>
<proteinExistence type="predicted"/>
<feature type="domain" description="PSP1 C-terminal" evidence="2">
    <location>
        <begin position="406"/>
        <end position="491"/>
    </location>
</feature>
<accession>A0AAD5EFV7</accession>
<reference evidence="3" key="1">
    <citation type="submission" date="2021-06" db="EMBL/GenBank/DDBJ databases">
        <authorList>
            <consortium name="DOE Joint Genome Institute"/>
            <person name="Mondo S.J."/>
            <person name="Amses K.R."/>
            <person name="Simmons D.R."/>
            <person name="Longcore J.E."/>
            <person name="Seto K."/>
            <person name="Alves G.H."/>
            <person name="Bonds A.E."/>
            <person name="Quandt C.A."/>
            <person name="Davis W.J."/>
            <person name="Chang Y."/>
            <person name="Letcher P.M."/>
            <person name="Powell M.J."/>
            <person name="Kuo A."/>
            <person name="Labutti K."/>
            <person name="Pangilinan J."/>
            <person name="Andreopoulos W."/>
            <person name="Tritt A."/>
            <person name="Riley R."/>
            <person name="Hundley H."/>
            <person name="Johnson J."/>
            <person name="Lipzen A."/>
            <person name="Barry K."/>
            <person name="Berbee M.L."/>
            <person name="Buchler N.E."/>
            <person name="Grigoriev I.V."/>
            <person name="Spatafora J.W."/>
            <person name="Stajich J.E."/>
            <person name="James T.Y."/>
        </authorList>
    </citation>
    <scope>NUCLEOTIDE SEQUENCE</scope>
    <source>
        <strain evidence="3">AG</strain>
    </source>
</reference>
<keyword evidence="4" id="KW-1185">Reference proteome</keyword>
<dbReference type="EMBL" id="MU620897">
    <property type="protein sequence ID" value="KAI8583086.1"/>
    <property type="molecule type" value="Genomic_DNA"/>
</dbReference>
<comment type="caution">
    <text evidence="3">The sequence shown here is derived from an EMBL/GenBank/DDBJ whole genome shotgun (WGS) entry which is preliminary data.</text>
</comment>
<feature type="region of interest" description="Disordered" evidence="1">
    <location>
        <begin position="1"/>
        <end position="39"/>
    </location>
</feature>
<dbReference type="InterPro" id="IPR007557">
    <property type="entry name" value="PSP1_C"/>
</dbReference>
<dbReference type="PANTHER" id="PTHR43830">
    <property type="entry name" value="PROTEIN PSP1"/>
    <property type="match status" value="1"/>
</dbReference>
<sequence length="500" mass="55894">MTANGDDSSSAGGKTDIFSESSSISPPNTPGPSAAVPPINYVGEQNWSSFLSTSQKSLFDLPSPDTQYEPKFANLAQQQQRRTSVENIWNTSSQQPKTSSIWSEGLPKQGLAPVLQDSAFSKDPPFRTYRSFSQAVPNSAKREPMYQNSLPMTSEEEEVEYNNSSIRSMSSGAVLGGILDYPKSSPNTIWSPVPHVQRDSRFSDMHPHFAEQPAYLDNSSMDPLRRFSTVSENLDMYKSTNFLDSAYAIAANQRRHSVAGTLNKGPKDVNSMRQSFNDLGLEDHSVPYPSAANPNSLMAPSQHDMVAINEYFDDRRTMQQEMGKGIPLHQVQGALYTVEFKGTRSDTFYVSEADALSGLHPRCGDLVIVEADRGKDLGTVVTENVSKDTVDSVGSKSNSTREVYPKRIYRLAQPQEVSLLAVKKQDEEKALFLCQSKIARLNLPMEVVSAEYQWDRRKLTFFFIADRRIDFRDLVRDLFKTYKTRIWMCAMKSVGDSPDS</sequence>
<dbReference type="Pfam" id="PF04468">
    <property type="entry name" value="PSP1"/>
    <property type="match status" value="1"/>
</dbReference>
<dbReference type="PANTHER" id="PTHR43830:SF3">
    <property type="entry name" value="PROTEIN PSP1"/>
    <property type="match status" value="1"/>
</dbReference>
<gene>
    <name evidence="3" type="ORF">K450DRAFT_224147</name>
</gene>
<evidence type="ECO:0000259" key="2">
    <source>
        <dbReference type="PROSITE" id="PS51411"/>
    </source>
</evidence>
<protein>
    <recommendedName>
        <fullName evidence="2">PSP1 C-terminal domain-containing protein</fullName>
    </recommendedName>
</protein>
<dbReference type="GeneID" id="75911517"/>